<organism evidence="1 2">
    <name type="scientific">Rhipicephalus microplus</name>
    <name type="common">Cattle tick</name>
    <name type="synonym">Boophilus microplus</name>
    <dbReference type="NCBI Taxonomy" id="6941"/>
    <lineage>
        <taxon>Eukaryota</taxon>
        <taxon>Metazoa</taxon>
        <taxon>Ecdysozoa</taxon>
        <taxon>Arthropoda</taxon>
        <taxon>Chelicerata</taxon>
        <taxon>Arachnida</taxon>
        <taxon>Acari</taxon>
        <taxon>Parasitiformes</taxon>
        <taxon>Ixodida</taxon>
        <taxon>Ixodoidea</taxon>
        <taxon>Ixodidae</taxon>
        <taxon>Rhipicephalinae</taxon>
        <taxon>Rhipicephalus</taxon>
        <taxon>Boophilus</taxon>
    </lineage>
</organism>
<reference evidence="1" key="1">
    <citation type="journal article" date="2020" name="Cell">
        <title>Large-Scale Comparative Analyses of Tick Genomes Elucidate Their Genetic Diversity and Vector Capacities.</title>
        <authorList>
            <consortium name="Tick Genome and Microbiome Consortium (TIGMIC)"/>
            <person name="Jia N."/>
            <person name="Wang J."/>
            <person name="Shi W."/>
            <person name="Du L."/>
            <person name="Sun Y."/>
            <person name="Zhan W."/>
            <person name="Jiang J.F."/>
            <person name="Wang Q."/>
            <person name="Zhang B."/>
            <person name="Ji P."/>
            <person name="Bell-Sakyi L."/>
            <person name="Cui X.M."/>
            <person name="Yuan T.T."/>
            <person name="Jiang B.G."/>
            <person name="Yang W.F."/>
            <person name="Lam T.T."/>
            <person name="Chang Q.C."/>
            <person name="Ding S.J."/>
            <person name="Wang X.J."/>
            <person name="Zhu J.G."/>
            <person name="Ruan X.D."/>
            <person name="Zhao L."/>
            <person name="Wei J.T."/>
            <person name="Ye R.Z."/>
            <person name="Que T.C."/>
            <person name="Du C.H."/>
            <person name="Zhou Y.H."/>
            <person name="Cheng J.X."/>
            <person name="Dai P.F."/>
            <person name="Guo W.B."/>
            <person name="Han X.H."/>
            <person name="Huang E.J."/>
            <person name="Li L.F."/>
            <person name="Wei W."/>
            <person name="Gao Y.C."/>
            <person name="Liu J.Z."/>
            <person name="Shao H.Z."/>
            <person name="Wang X."/>
            <person name="Wang C.C."/>
            <person name="Yang T.C."/>
            <person name="Huo Q.B."/>
            <person name="Li W."/>
            <person name="Chen H.Y."/>
            <person name="Chen S.E."/>
            <person name="Zhou L.G."/>
            <person name="Ni X.B."/>
            <person name="Tian J.H."/>
            <person name="Sheng Y."/>
            <person name="Liu T."/>
            <person name="Pan Y.S."/>
            <person name="Xia L.Y."/>
            <person name="Li J."/>
            <person name="Zhao F."/>
            <person name="Cao W.C."/>
        </authorList>
    </citation>
    <scope>NUCLEOTIDE SEQUENCE</scope>
    <source>
        <strain evidence="1">Rmic-2018</strain>
    </source>
</reference>
<proteinExistence type="predicted"/>
<accession>A0A9J6EU68</accession>
<comment type="caution">
    <text evidence="1">The sequence shown here is derived from an EMBL/GenBank/DDBJ whole genome shotgun (WGS) entry which is preliminary data.</text>
</comment>
<name>A0A9J6EU68_RHIMP</name>
<evidence type="ECO:0000313" key="2">
    <source>
        <dbReference type="Proteomes" id="UP000821866"/>
    </source>
</evidence>
<sequence length="193" mass="21435">MRRKNSYAASRTKIYCQKSVNLLCRPLPCNNFKALPLRWKKRSIATSSSCAPKKERRVVQHIQNNPWVGFLRVHLFLVFGFVSFAHAFDNGLVGHFLVHDYVVIGANERINSEFIWDVDVDVDGSKFPPVLVRDRGTALPPLSPSSAPLSKYSSSEVEAQSMRDACTVVVKSACLEQFSCLLSSSDGAICTPA</sequence>
<dbReference type="AlphaFoldDB" id="A0A9J6EU68"/>
<reference evidence="1" key="2">
    <citation type="submission" date="2021-09" db="EMBL/GenBank/DDBJ databases">
        <authorList>
            <person name="Jia N."/>
            <person name="Wang J."/>
            <person name="Shi W."/>
            <person name="Du L."/>
            <person name="Sun Y."/>
            <person name="Zhan W."/>
            <person name="Jiang J."/>
            <person name="Wang Q."/>
            <person name="Zhang B."/>
            <person name="Ji P."/>
            <person name="Sakyi L.B."/>
            <person name="Cui X."/>
            <person name="Yuan T."/>
            <person name="Jiang B."/>
            <person name="Yang W."/>
            <person name="Lam T.T.-Y."/>
            <person name="Chang Q."/>
            <person name="Ding S."/>
            <person name="Wang X."/>
            <person name="Zhu J."/>
            <person name="Ruan X."/>
            <person name="Zhao L."/>
            <person name="Wei J."/>
            <person name="Que T."/>
            <person name="Du C."/>
            <person name="Cheng J."/>
            <person name="Dai P."/>
            <person name="Han X."/>
            <person name="Huang E."/>
            <person name="Gao Y."/>
            <person name="Liu J."/>
            <person name="Shao H."/>
            <person name="Ye R."/>
            <person name="Li L."/>
            <person name="Wei W."/>
            <person name="Wang X."/>
            <person name="Wang C."/>
            <person name="Huo Q."/>
            <person name="Li W."/>
            <person name="Guo W."/>
            <person name="Chen H."/>
            <person name="Chen S."/>
            <person name="Zhou L."/>
            <person name="Zhou L."/>
            <person name="Ni X."/>
            <person name="Tian J."/>
            <person name="Zhou Y."/>
            <person name="Sheng Y."/>
            <person name="Liu T."/>
            <person name="Pan Y."/>
            <person name="Xia L."/>
            <person name="Li J."/>
            <person name="Zhao F."/>
            <person name="Cao W."/>
        </authorList>
    </citation>
    <scope>NUCLEOTIDE SEQUENCE</scope>
    <source>
        <strain evidence="1">Rmic-2018</strain>
        <tissue evidence="1">Larvae</tissue>
    </source>
</reference>
<gene>
    <name evidence="1" type="ORF">HPB51_018382</name>
</gene>
<protein>
    <submittedName>
        <fullName evidence="1">Uncharacterized protein</fullName>
    </submittedName>
</protein>
<dbReference type="EMBL" id="JABSTU010000002">
    <property type="protein sequence ID" value="KAH8037894.1"/>
    <property type="molecule type" value="Genomic_DNA"/>
</dbReference>
<keyword evidence="2" id="KW-1185">Reference proteome</keyword>
<dbReference type="Proteomes" id="UP000821866">
    <property type="component" value="Chromosome 10"/>
</dbReference>
<evidence type="ECO:0000313" key="1">
    <source>
        <dbReference type="EMBL" id="KAH8037894.1"/>
    </source>
</evidence>